<dbReference type="GO" id="GO:0005829">
    <property type="term" value="C:cytosol"/>
    <property type="evidence" value="ECO:0007669"/>
    <property type="project" value="TreeGrafter"/>
</dbReference>
<keyword evidence="2" id="KW-0805">Transcription regulation</keyword>
<sequence length="296" mass="32519">MEFRHLECLVEVVRQGGFSAAARVLGITQPTVSKALAQLEHDCGERLLNRLPDRVQVTDAGAMVLRRATAMLAERDHLQAELAALHGLETGCLRLGLPALGSGVIFAPLVAAYRQRYPGIEFDLREQGSRDLEELVRSGEIEMGASLAPVPADLEWQQMVDEPLVALLPSGHPLAGRTCVKFEELVRSQFILFERGFILNTIVEKACRKRNIEINIAARGARADFIIALVSAGVGVSMLPKLEVDARRPLAVSTAMVEESDLRWKMGLIWRRGVSLSPAASRWLELVEATVSNKKP</sequence>
<accession>A0A934SEF7</accession>
<comment type="caution">
    <text evidence="6">The sequence shown here is derived from an EMBL/GenBank/DDBJ whole genome shotgun (WGS) entry which is preliminary data.</text>
</comment>
<name>A0A934SEF7_9BACT</name>
<dbReference type="InterPro" id="IPR036388">
    <property type="entry name" value="WH-like_DNA-bd_sf"/>
</dbReference>
<dbReference type="GO" id="GO:0003677">
    <property type="term" value="F:DNA binding"/>
    <property type="evidence" value="ECO:0007669"/>
    <property type="project" value="UniProtKB-KW"/>
</dbReference>
<evidence type="ECO:0000256" key="1">
    <source>
        <dbReference type="ARBA" id="ARBA00009437"/>
    </source>
</evidence>
<proteinExistence type="inferred from homology"/>
<dbReference type="PRINTS" id="PR00039">
    <property type="entry name" value="HTHLYSR"/>
</dbReference>
<dbReference type="EMBL" id="JAENIJ010000045">
    <property type="protein sequence ID" value="MBK1884379.1"/>
    <property type="molecule type" value="Genomic_DNA"/>
</dbReference>
<dbReference type="InterPro" id="IPR005119">
    <property type="entry name" value="LysR_subst-bd"/>
</dbReference>
<dbReference type="InterPro" id="IPR000847">
    <property type="entry name" value="LysR_HTH_N"/>
</dbReference>
<dbReference type="PROSITE" id="PS50931">
    <property type="entry name" value="HTH_LYSR"/>
    <property type="match status" value="1"/>
</dbReference>
<dbReference type="Pfam" id="PF00126">
    <property type="entry name" value="HTH_1"/>
    <property type="match status" value="1"/>
</dbReference>
<keyword evidence="4" id="KW-0804">Transcription</keyword>
<dbReference type="FunFam" id="1.10.10.10:FF:000001">
    <property type="entry name" value="LysR family transcriptional regulator"/>
    <property type="match status" value="1"/>
</dbReference>
<evidence type="ECO:0000259" key="5">
    <source>
        <dbReference type="PROSITE" id="PS50931"/>
    </source>
</evidence>
<dbReference type="RefSeq" id="WP_200273517.1">
    <property type="nucleotide sequence ID" value="NZ_JAENIJ010000045.1"/>
</dbReference>
<dbReference type="PANTHER" id="PTHR30419:SF8">
    <property type="entry name" value="NITROGEN ASSIMILATION TRANSCRIPTIONAL ACTIVATOR-RELATED"/>
    <property type="match status" value="1"/>
</dbReference>
<dbReference type="SUPFAM" id="SSF53850">
    <property type="entry name" value="Periplasmic binding protein-like II"/>
    <property type="match status" value="1"/>
</dbReference>
<keyword evidence="3" id="KW-0238">DNA-binding</keyword>
<evidence type="ECO:0000313" key="6">
    <source>
        <dbReference type="EMBL" id="MBK1884379.1"/>
    </source>
</evidence>
<evidence type="ECO:0000256" key="4">
    <source>
        <dbReference type="ARBA" id="ARBA00023163"/>
    </source>
</evidence>
<evidence type="ECO:0000313" key="7">
    <source>
        <dbReference type="Proteomes" id="UP000603141"/>
    </source>
</evidence>
<evidence type="ECO:0000256" key="2">
    <source>
        <dbReference type="ARBA" id="ARBA00023015"/>
    </source>
</evidence>
<dbReference type="GO" id="GO:0003700">
    <property type="term" value="F:DNA-binding transcription factor activity"/>
    <property type="evidence" value="ECO:0007669"/>
    <property type="project" value="InterPro"/>
</dbReference>
<protein>
    <submittedName>
        <fullName evidence="6">LysR family transcriptional regulator</fullName>
    </submittedName>
</protein>
<dbReference type="Gene3D" id="3.40.190.290">
    <property type="match status" value="1"/>
</dbReference>
<dbReference type="PANTHER" id="PTHR30419">
    <property type="entry name" value="HTH-TYPE TRANSCRIPTIONAL REGULATOR YBHD"/>
    <property type="match status" value="1"/>
</dbReference>
<dbReference type="AlphaFoldDB" id="A0A934SEF7"/>
<evidence type="ECO:0000256" key="3">
    <source>
        <dbReference type="ARBA" id="ARBA00023125"/>
    </source>
</evidence>
<gene>
    <name evidence="6" type="ORF">JIN85_18320</name>
</gene>
<dbReference type="Proteomes" id="UP000603141">
    <property type="component" value="Unassembled WGS sequence"/>
</dbReference>
<dbReference type="InterPro" id="IPR050950">
    <property type="entry name" value="HTH-type_LysR_regulators"/>
</dbReference>
<dbReference type="SUPFAM" id="SSF46785">
    <property type="entry name" value="Winged helix' DNA-binding domain"/>
    <property type="match status" value="1"/>
</dbReference>
<reference evidence="6" key="1">
    <citation type="submission" date="2021-01" db="EMBL/GenBank/DDBJ databases">
        <title>Modified the classification status of verrucomicrobia.</title>
        <authorList>
            <person name="Feng X."/>
        </authorList>
    </citation>
    <scope>NUCLEOTIDE SEQUENCE</scope>
    <source>
        <strain evidence="6">KCTC 22041</strain>
    </source>
</reference>
<keyword evidence="7" id="KW-1185">Reference proteome</keyword>
<organism evidence="6 7">
    <name type="scientific">Luteolibacter pohnpeiensis</name>
    <dbReference type="NCBI Taxonomy" id="454153"/>
    <lineage>
        <taxon>Bacteria</taxon>
        <taxon>Pseudomonadati</taxon>
        <taxon>Verrucomicrobiota</taxon>
        <taxon>Verrucomicrobiia</taxon>
        <taxon>Verrucomicrobiales</taxon>
        <taxon>Verrucomicrobiaceae</taxon>
        <taxon>Luteolibacter</taxon>
    </lineage>
</organism>
<dbReference type="InterPro" id="IPR036390">
    <property type="entry name" value="WH_DNA-bd_sf"/>
</dbReference>
<dbReference type="Pfam" id="PF03466">
    <property type="entry name" value="LysR_substrate"/>
    <property type="match status" value="1"/>
</dbReference>
<dbReference type="Gene3D" id="1.10.10.10">
    <property type="entry name" value="Winged helix-like DNA-binding domain superfamily/Winged helix DNA-binding domain"/>
    <property type="match status" value="1"/>
</dbReference>
<comment type="similarity">
    <text evidence="1">Belongs to the LysR transcriptional regulatory family.</text>
</comment>
<feature type="domain" description="HTH lysR-type" evidence="5">
    <location>
        <begin position="1"/>
        <end position="58"/>
    </location>
</feature>